<feature type="domain" description="DNA-directed DNA polymerase X" evidence="13">
    <location>
        <begin position="339"/>
        <end position="652"/>
    </location>
</feature>
<feature type="compositionally biased region" description="Polar residues" evidence="12">
    <location>
        <begin position="1"/>
        <end position="13"/>
    </location>
</feature>
<evidence type="ECO:0000256" key="7">
    <source>
        <dbReference type="ARBA" id="ARBA00022932"/>
    </source>
</evidence>
<evidence type="ECO:0000256" key="11">
    <source>
        <dbReference type="RuleBase" id="RU366014"/>
    </source>
</evidence>
<dbReference type="Gene3D" id="1.10.150.20">
    <property type="entry name" value="5' to 3' exonuclease, C-terminal subdomain"/>
    <property type="match status" value="1"/>
</dbReference>
<evidence type="ECO:0000256" key="12">
    <source>
        <dbReference type="SAM" id="MobiDB-lite"/>
    </source>
</evidence>
<dbReference type="Gene3D" id="3.30.210.10">
    <property type="entry name" value="DNA polymerase, thumb domain"/>
    <property type="match status" value="1"/>
</dbReference>
<evidence type="ECO:0000256" key="2">
    <source>
        <dbReference type="ARBA" id="ARBA00008323"/>
    </source>
</evidence>
<keyword evidence="9 11" id="KW-0539">Nucleus</keyword>
<feature type="region of interest" description="Disordered" evidence="12">
    <location>
        <begin position="123"/>
        <end position="157"/>
    </location>
</feature>
<dbReference type="GO" id="GO:0003677">
    <property type="term" value="F:DNA binding"/>
    <property type="evidence" value="ECO:0007669"/>
    <property type="project" value="UniProtKB-UniRule"/>
</dbReference>
<feature type="region of interest" description="Disordered" evidence="12">
    <location>
        <begin position="256"/>
        <end position="298"/>
    </location>
</feature>
<dbReference type="InterPro" id="IPR037160">
    <property type="entry name" value="DNA_Pol_thumb_sf"/>
</dbReference>
<dbReference type="GO" id="GO:0006303">
    <property type="term" value="P:double-strand break repair via nonhomologous end joining"/>
    <property type="evidence" value="ECO:0007669"/>
    <property type="project" value="TreeGrafter"/>
</dbReference>
<keyword evidence="4 11" id="KW-0548">Nucleotidyltransferase</keyword>
<evidence type="ECO:0000259" key="13">
    <source>
        <dbReference type="SMART" id="SM00483"/>
    </source>
</evidence>
<keyword evidence="6 11" id="KW-0227">DNA damage</keyword>
<evidence type="ECO:0000256" key="4">
    <source>
        <dbReference type="ARBA" id="ARBA00022695"/>
    </source>
</evidence>
<dbReference type="CDD" id="cd00141">
    <property type="entry name" value="NT_POLXc"/>
    <property type="match status" value="1"/>
</dbReference>
<dbReference type="OrthoDB" id="205514at2759"/>
<dbReference type="InterPro" id="IPR002054">
    <property type="entry name" value="DNA-dir_DNA_pol_X"/>
</dbReference>
<comment type="catalytic activity">
    <reaction evidence="10 11">
        <text>DNA(n) + a 2'-deoxyribonucleoside 5'-triphosphate = DNA(n+1) + diphosphate</text>
        <dbReference type="Rhea" id="RHEA:22508"/>
        <dbReference type="Rhea" id="RHEA-COMP:17339"/>
        <dbReference type="Rhea" id="RHEA-COMP:17340"/>
        <dbReference type="ChEBI" id="CHEBI:33019"/>
        <dbReference type="ChEBI" id="CHEBI:61560"/>
        <dbReference type="ChEBI" id="CHEBI:173112"/>
        <dbReference type="EC" id="2.7.7.7"/>
    </reaction>
</comment>
<dbReference type="Gene3D" id="1.10.150.110">
    <property type="entry name" value="DNA polymerase beta, N-terminal domain-like"/>
    <property type="match status" value="1"/>
</dbReference>
<protein>
    <recommendedName>
        <fullName evidence="11">DNA polymerase</fullName>
        <ecNumber evidence="11">2.7.7.7</ecNumber>
    </recommendedName>
</protein>
<evidence type="ECO:0000313" key="14">
    <source>
        <dbReference type="EMBL" id="KAF2735946.1"/>
    </source>
</evidence>
<dbReference type="GO" id="GO:0005634">
    <property type="term" value="C:nucleus"/>
    <property type="evidence" value="ECO:0007669"/>
    <property type="project" value="UniProtKB-SubCell"/>
</dbReference>
<proteinExistence type="inferred from homology"/>
<accession>A0A9P4V426</accession>
<evidence type="ECO:0000256" key="9">
    <source>
        <dbReference type="ARBA" id="ARBA00023242"/>
    </source>
</evidence>
<keyword evidence="3 11" id="KW-0808">Transferase</keyword>
<dbReference type="SUPFAM" id="SSF81585">
    <property type="entry name" value="PsbU/PolX domain-like"/>
    <property type="match status" value="1"/>
</dbReference>
<dbReference type="InterPro" id="IPR022312">
    <property type="entry name" value="DNA_pol_X"/>
</dbReference>
<dbReference type="Pfam" id="PF14716">
    <property type="entry name" value="HHH_8"/>
    <property type="match status" value="1"/>
</dbReference>
<name>A0A9P4V426_9PLEO</name>
<evidence type="ECO:0000256" key="5">
    <source>
        <dbReference type="ARBA" id="ARBA00022723"/>
    </source>
</evidence>
<evidence type="ECO:0000256" key="8">
    <source>
        <dbReference type="ARBA" id="ARBA00023204"/>
    </source>
</evidence>
<dbReference type="GO" id="GO:0046872">
    <property type="term" value="F:metal ion binding"/>
    <property type="evidence" value="ECO:0007669"/>
    <property type="project" value="UniProtKB-UniRule"/>
</dbReference>
<dbReference type="Pfam" id="PF10391">
    <property type="entry name" value="DNA_pol_lambd_f"/>
    <property type="match status" value="1"/>
</dbReference>
<organism evidence="14 15">
    <name type="scientific">Polyplosphaeria fusca</name>
    <dbReference type="NCBI Taxonomy" id="682080"/>
    <lineage>
        <taxon>Eukaryota</taxon>
        <taxon>Fungi</taxon>
        <taxon>Dikarya</taxon>
        <taxon>Ascomycota</taxon>
        <taxon>Pezizomycotina</taxon>
        <taxon>Dothideomycetes</taxon>
        <taxon>Pleosporomycetidae</taxon>
        <taxon>Pleosporales</taxon>
        <taxon>Tetraplosphaeriaceae</taxon>
        <taxon>Polyplosphaeria</taxon>
    </lineage>
</organism>
<dbReference type="Proteomes" id="UP000799444">
    <property type="component" value="Unassembled WGS sequence"/>
</dbReference>
<gene>
    <name evidence="14" type="ORF">EJ04DRAFT_575749</name>
</gene>
<keyword evidence="5" id="KW-0479">Metal-binding</keyword>
<keyword evidence="7 11" id="KW-0239">DNA-directed DNA polymerase</keyword>
<dbReference type="InterPro" id="IPR018944">
    <property type="entry name" value="DNA_pol_lambd_fingers_domain"/>
</dbReference>
<dbReference type="SUPFAM" id="SSF47802">
    <property type="entry name" value="DNA polymerase beta, N-terminal domain-like"/>
    <property type="match status" value="1"/>
</dbReference>
<dbReference type="InterPro" id="IPR028207">
    <property type="entry name" value="DNA_pol_B_palm_palm"/>
</dbReference>
<comment type="function">
    <text evidence="11">DNA polymerase that functions in several pathways of DNA repair. Involved in base excision repair (BER) responsible for repair of lesions that give rise to abasic (AP) sites in DNA. Also contributes to DNA double-strand break repair by non-homologous end joining and homologous recombination. Has both template-dependent and template-independent (terminal transferase) DNA polymerase activities. Has also a 5'-deoxyribose-5-phosphate lyase (dRP lyase) activity.</text>
</comment>
<dbReference type="PANTHER" id="PTHR11276:SF29">
    <property type="entry name" value="DNA POLYMERASE TYPE-X FAMILY PROTEIN POL4"/>
    <property type="match status" value="1"/>
</dbReference>
<evidence type="ECO:0000256" key="3">
    <source>
        <dbReference type="ARBA" id="ARBA00022679"/>
    </source>
</evidence>
<keyword evidence="8 11" id="KW-0234">DNA repair</keyword>
<dbReference type="InterPro" id="IPR043519">
    <property type="entry name" value="NT_sf"/>
</dbReference>
<feature type="region of interest" description="Disordered" evidence="12">
    <location>
        <begin position="1"/>
        <end position="41"/>
    </location>
</feature>
<feature type="compositionally biased region" description="Acidic residues" evidence="12">
    <location>
        <begin position="129"/>
        <end position="144"/>
    </location>
</feature>
<dbReference type="PRINTS" id="PR00870">
    <property type="entry name" value="DNAPOLXBETA"/>
</dbReference>
<dbReference type="FunFam" id="1.10.150.20:FF:000010">
    <property type="entry name" value="DNA polymerase lambda"/>
    <property type="match status" value="1"/>
</dbReference>
<dbReference type="Gene3D" id="3.30.460.10">
    <property type="entry name" value="Beta Polymerase, domain 2"/>
    <property type="match status" value="1"/>
</dbReference>
<dbReference type="InterPro" id="IPR010996">
    <property type="entry name" value="HHH_MUS81"/>
</dbReference>
<comment type="similarity">
    <text evidence="2 11">Belongs to the DNA polymerase type-X family.</text>
</comment>
<reference evidence="14" key="1">
    <citation type="journal article" date="2020" name="Stud. Mycol.">
        <title>101 Dothideomycetes genomes: a test case for predicting lifestyles and emergence of pathogens.</title>
        <authorList>
            <person name="Haridas S."/>
            <person name="Albert R."/>
            <person name="Binder M."/>
            <person name="Bloem J."/>
            <person name="Labutti K."/>
            <person name="Salamov A."/>
            <person name="Andreopoulos B."/>
            <person name="Baker S."/>
            <person name="Barry K."/>
            <person name="Bills G."/>
            <person name="Bluhm B."/>
            <person name="Cannon C."/>
            <person name="Castanera R."/>
            <person name="Culley D."/>
            <person name="Daum C."/>
            <person name="Ezra D."/>
            <person name="Gonzalez J."/>
            <person name="Henrissat B."/>
            <person name="Kuo A."/>
            <person name="Liang C."/>
            <person name="Lipzen A."/>
            <person name="Lutzoni F."/>
            <person name="Magnuson J."/>
            <person name="Mondo S."/>
            <person name="Nolan M."/>
            <person name="Ohm R."/>
            <person name="Pangilinan J."/>
            <person name="Park H.-J."/>
            <person name="Ramirez L."/>
            <person name="Alfaro M."/>
            <person name="Sun H."/>
            <person name="Tritt A."/>
            <person name="Yoshinaga Y."/>
            <person name="Zwiers L.-H."/>
            <person name="Turgeon B."/>
            <person name="Goodwin S."/>
            <person name="Spatafora J."/>
            <person name="Crous P."/>
            <person name="Grigoriev I."/>
        </authorList>
    </citation>
    <scope>NUCLEOTIDE SEQUENCE</scope>
    <source>
        <strain evidence="14">CBS 125425</strain>
    </source>
</reference>
<dbReference type="FunFam" id="1.10.150.110:FF:000005">
    <property type="entry name" value="DNA polymerase POL4"/>
    <property type="match status" value="1"/>
</dbReference>
<dbReference type="Pfam" id="PF14792">
    <property type="entry name" value="DNA_pol_B_palm"/>
    <property type="match status" value="1"/>
</dbReference>
<dbReference type="EMBL" id="ML996130">
    <property type="protein sequence ID" value="KAF2735946.1"/>
    <property type="molecule type" value="Genomic_DNA"/>
</dbReference>
<dbReference type="EC" id="2.7.7.7" evidence="11"/>
<dbReference type="SUPFAM" id="SSF81301">
    <property type="entry name" value="Nucleotidyltransferase"/>
    <property type="match status" value="1"/>
</dbReference>
<dbReference type="AlphaFoldDB" id="A0A9P4V426"/>
<dbReference type="PRINTS" id="PR00869">
    <property type="entry name" value="DNAPOLX"/>
</dbReference>
<evidence type="ECO:0000313" key="15">
    <source>
        <dbReference type="Proteomes" id="UP000799444"/>
    </source>
</evidence>
<dbReference type="InterPro" id="IPR002008">
    <property type="entry name" value="DNA_pol_X_beta-like"/>
</dbReference>
<comment type="caution">
    <text evidence="14">The sequence shown here is derived from an EMBL/GenBank/DDBJ whole genome shotgun (WGS) entry which is preliminary data.</text>
</comment>
<evidence type="ECO:0000256" key="10">
    <source>
        <dbReference type="ARBA" id="ARBA00049244"/>
    </source>
</evidence>
<feature type="compositionally biased region" description="Polar residues" evidence="12">
    <location>
        <begin position="284"/>
        <end position="298"/>
    </location>
</feature>
<keyword evidence="15" id="KW-1185">Reference proteome</keyword>
<dbReference type="SMART" id="SM00483">
    <property type="entry name" value="POLXc"/>
    <property type="match status" value="1"/>
</dbReference>
<dbReference type="PANTHER" id="PTHR11276">
    <property type="entry name" value="DNA POLYMERASE TYPE-X FAMILY MEMBER"/>
    <property type="match status" value="1"/>
</dbReference>
<comment type="subcellular location">
    <subcellularLocation>
        <location evidence="1 11">Nucleus</location>
    </subcellularLocation>
</comment>
<evidence type="ECO:0000256" key="1">
    <source>
        <dbReference type="ARBA" id="ARBA00004123"/>
    </source>
</evidence>
<dbReference type="InterPro" id="IPR027421">
    <property type="entry name" value="DNA_pol_lamdba_lyase_dom_sf"/>
</dbReference>
<sequence length="652" mass="72854">MDEDIPSSSQTLPPETPPKSRHHTLDLSNIPPTLILPAHLKPEEQREIEKKLTRHRVPLTTDVSQARVFIGKVGTKRRAEFELRSRKLKVEEVVQAKRDFSTNALGEPPTKRTKIGGTVADSIAHDGETTDDEPASSSETEDEFSGAKALTRPKSPFEVEETAPVPVLFEHAPHDEMVWVVRTDWLNECSDIDRVIPLGKHLVFKGRVVERQTVTKPRKDIKSIFSSSISKITPASQTNLATRPIGRDILDRAQSELSNEASKPKRKPYHTGGHGSRRFEGKTFASSSQQAGNVASQTARLLQQMTSDYEGEDSDIPPPPPWVKKRIKYSCQRFTPASGPNDEFIELLKKIRTARTLIDDQIGVRAYSTIIAAIAAYPYKLTHPREILRIPGCEDKAATLWVEWKNTGKLQAVSDFENDPAMQVLRLFYNIWGVGAKTARQFYYTHHWTELDDLIEHAWPTLDRVQQIGLKYYDDFLSPIPRTEVEHIASIVHQHATRLRDPRATCTLVGGHRRGKSASGDADILISHPDHSATAHLITALVASLEDAGYITHTLTLSLAGTQRSQSVLPFRSTKASGGGFDSLDKALVVWQDPDWPTRSADLAANPATRNPRLHRRVDIIVAPWRSVGCAVLGWSGGTTFQRDLRRYAKVQ</sequence>
<dbReference type="GO" id="GO:0003887">
    <property type="term" value="F:DNA-directed DNA polymerase activity"/>
    <property type="evidence" value="ECO:0007669"/>
    <property type="project" value="UniProtKB-UniRule"/>
</dbReference>
<evidence type="ECO:0000256" key="6">
    <source>
        <dbReference type="ARBA" id="ARBA00022763"/>
    </source>
</evidence>